<dbReference type="GO" id="GO:0004802">
    <property type="term" value="F:transketolase activity"/>
    <property type="evidence" value="ECO:0007669"/>
    <property type="project" value="UniProtKB-UniRule"/>
</dbReference>
<evidence type="ECO:0000256" key="10">
    <source>
        <dbReference type="NCBIfam" id="TIGR00232"/>
    </source>
</evidence>
<evidence type="ECO:0000256" key="8">
    <source>
        <dbReference type="ARBA" id="ARBA00023052"/>
    </source>
</evidence>
<feature type="domain" description="Transketolase-like pyrimidine-binding" evidence="16">
    <location>
        <begin position="383"/>
        <end position="563"/>
    </location>
</feature>
<reference evidence="17" key="1">
    <citation type="submission" date="2021-05" db="EMBL/GenBank/DDBJ databases">
        <title>Novel Bacillus species.</title>
        <authorList>
            <person name="Liu G."/>
        </authorList>
    </citation>
    <scope>NUCLEOTIDE SEQUENCE</scope>
    <source>
        <strain evidence="17">FJAT-50051</strain>
    </source>
</reference>
<dbReference type="SUPFAM" id="SSF52518">
    <property type="entry name" value="Thiamin diphosphate-binding fold (THDP-binding)"/>
    <property type="match status" value="2"/>
</dbReference>
<comment type="cofactor">
    <cofactor evidence="14">
        <name>Mg(2+)</name>
        <dbReference type="ChEBI" id="CHEBI:18420"/>
    </cofactor>
    <text evidence="14">Binds 1 Mg(2+) ion per subunit. Can also utilize other divalent metal cations, such as Ca(2+), Mn(2+) and Co(2+).</text>
</comment>
<evidence type="ECO:0000256" key="2">
    <source>
        <dbReference type="ARBA" id="ARBA00011738"/>
    </source>
</evidence>
<feature type="binding site" evidence="13">
    <location>
        <position position="475"/>
    </location>
    <ligand>
        <name>thiamine diphosphate</name>
        <dbReference type="ChEBI" id="CHEBI:58937"/>
    </ligand>
</feature>
<dbReference type="FunFam" id="3.40.50.920:FF:000003">
    <property type="entry name" value="Transketolase"/>
    <property type="match status" value="1"/>
</dbReference>
<dbReference type="SUPFAM" id="SSF52922">
    <property type="entry name" value="TK C-terminal domain-like"/>
    <property type="match status" value="1"/>
</dbReference>
<evidence type="ECO:0000313" key="17">
    <source>
        <dbReference type="EMBL" id="MBS4183267.1"/>
    </source>
</evidence>
<feature type="site" description="Important for catalytic activity" evidence="15">
    <location>
        <position position="48"/>
    </location>
</feature>
<dbReference type="PROSITE" id="PS00801">
    <property type="entry name" value="TRANSKETOLASE_1"/>
    <property type="match status" value="1"/>
</dbReference>
<feature type="binding site" evidence="13">
    <location>
        <begin position="136"/>
        <end position="138"/>
    </location>
    <ligand>
        <name>thiamine diphosphate</name>
        <dbReference type="ChEBI" id="CHEBI:58937"/>
    </ligand>
</feature>
<dbReference type="Pfam" id="PF22613">
    <property type="entry name" value="Transketolase_C_1"/>
    <property type="match status" value="1"/>
</dbReference>
<name>A0A942SZL6_9BACI</name>
<comment type="subunit">
    <text evidence="2">Homodimer.</text>
</comment>
<dbReference type="Gene3D" id="3.40.50.920">
    <property type="match status" value="1"/>
</dbReference>
<dbReference type="NCBIfam" id="TIGR00232">
    <property type="entry name" value="tktlase_bact"/>
    <property type="match status" value="1"/>
</dbReference>
<sequence>MARALAHVASRRVNIQVAEFTWDAIDRKAVDTARVLAADSVEAAGNGHPGTAMSLAPVAHLLFQKVMRRDPSDSTWIGRDRFILSAGHASILQYVQFYLHGYGLELEDLQHLRKWGSKTPGHPEYGHTDGVEITTGPLGQGLASAVGFGYAQRFERGLFDPETADGESPFDHYTYVIAGDGDMQEGVTNEAASLAGRQQLGRLVVFYDSNQISIEDDTDIAFSEDVAARYEALGWHVQTVDWKKTGEYSEDVETLYAAVEAAKAETNKPSLIVLKTIIGWPSPTKQNTGKIHGSALGGDELKGLKEVLGFDPEQTFHVDPEVLEYTRGAVAKGQAEHAEWQKTFDAWAAANPEKKAMLDRINAGELPEGLEEALPVFPTEKAVSTRAASGKVINAIAPLMPEFWGGSADLAESNLTTIEGAKSFGPAEASTKTWSTDPYGRVLHFGIREHAMGSILSGIVLHGNTRPFGGTFLIFSDYMRPAVRLAALMKAPAIYVWTHDSIALGEDGPTHQPIEQLTALRAIPGLDVVRPADANEVSYAWLEMLKHTDRPAGIALSRQNLPVFERGEGDASGETLASAKNVGKGAYVLAEAPNGTPDVILIGTGSEVQIALEAREVLKGEGINARVVSAPSLEWFREQTEAYQEQVLPAAVTARVSVEAGIALSWRDIVGDKGRSVSIEHFGASADYQRLFAEFGFTTEHVVAAAKETIAAS</sequence>
<keyword evidence="5 17" id="KW-0808">Transferase</keyword>
<evidence type="ECO:0000256" key="14">
    <source>
        <dbReference type="PIRSR" id="PIRSR605478-4"/>
    </source>
</evidence>
<protein>
    <recommendedName>
        <fullName evidence="4 10">Transketolase</fullName>
        <ecNumber evidence="3 10">2.2.1.1</ecNumber>
    </recommendedName>
</protein>
<evidence type="ECO:0000256" key="4">
    <source>
        <dbReference type="ARBA" id="ARBA00016662"/>
    </source>
</evidence>
<evidence type="ECO:0000256" key="9">
    <source>
        <dbReference type="ARBA" id="ARBA00049473"/>
    </source>
</evidence>
<evidence type="ECO:0000256" key="13">
    <source>
        <dbReference type="PIRSR" id="PIRSR605478-3"/>
    </source>
</evidence>
<dbReference type="GO" id="GO:0046872">
    <property type="term" value="F:metal ion binding"/>
    <property type="evidence" value="ECO:0007669"/>
    <property type="project" value="UniProtKB-KW"/>
</dbReference>
<feature type="binding site" evidence="12">
    <location>
        <position position="413"/>
    </location>
    <ligand>
        <name>substrate</name>
    </ligand>
</feature>
<dbReference type="InterPro" id="IPR020826">
    <property type="entry name" value="Transketolase_BS"/>
</dbReference>
<dbReference type="FunFam" id="3.40.50.970:FF:000004">
    <property type="entry name" value="Transketolase"/>
    <property type="match status" value="1"/>
</dbReference>
<dbReference type="EC" id="2.2.1.1" evidence="3 10"/>
<dbReference type="InterPro" id="IPR033247">
    <property type="entry name" value="Transketolase_fam"/>
</dbReference>
<dbReference type="AlphaFoldDB" id="A0A942SZL6"/>
<feature type="binding site" evidence="12">
    <location>
        <position position="386"/>
    </location>
    <ligand>
        <name>substrate</name>
    </ligand>
</feature>
<feature type="binding site" evidence="13">
    <location>
        <position position="88"/>
    </location>
    <ligand>
        <name>thiamine diphosphate</name>
        <dbReference type="ChEBI" id="CHEBI:58937"/>
    </ligand>
</feature>
<feature type="binding site" evidence="12">
    <location>
        <position position="499"/>
    </location>
    <ligand>
        <name>substrate</name>
    </ligand>
</feature>
<dbReference type="CDD" id="cd07033">
    <property type="entry name" value="TPP_PYR_DXS_TK_like"/>
    <property type="match status" value="1"/>
</dbReference>
<evidence type="ECO:0000256" key="1">
    <source>
        <dbReference type="ARBA" id="ARBA00007131"/>
    </source>
</evidence>
<evidence type="ECO:0000259" key="16">
    <source>
        <dbReference type="SMART" id="SM00861"/>
    </source>
</evidence>
<accession>A0A942SZL6</accession>
<evidence type="ECO:0000256" key="3">
    <source>
        <dbReference type="ARBA" id="ARBA00013152"/>
    </source>
</evidence>
<dbReference type="InterPro" id="IPR049557">
    <property type="entry name" value="Transketolase_CS"/>
</dbReference>
<feature type="binding site" evidence="12">
    <location>
        <position position="507"/>
    </location>
    <ligand>
        <name>substrate</name>
    </ligand>
</feature>
<feature type="binding site" evidence="13">
    <location>
        <position position="210"/>
    </location>
    <ligand>
        <name>thiamine diphosphate</name>
        <dbReference type="ChEBI" id="CHEBI:58937"/>
    </ligand>
</feature>
<keyword evidence="8 13" id="KW-0786">Thiamine pyrophosphate</keyword>
<proteinExistence type="inferred from homology"/>
<feature type="binding site" evidence="13">
    <location>
        <position position="181"/>
    </location>
    <ligand>
        <name>thiamine diphosphate</name>
        <dbReference type="ChEBI" id="CHEBI:58937"/>
    </ligand>
</feature>
<feature type="binding site" evidence="14">
    <location>
        <position position="180"/>
    </location>
    <ligand>
        <name>Mg(2+)</name>
        <dbReference type="ChEBI" id="CHEBI:18420"/>
    </ligand>
</feature>
<comment type="catalytic activity">
    <reaction evidence="9">
        <text>D-sedoheptulose 7-phosphate + D-glyceraldehyde 3-phosphate = aldehydo-D-ribose 5-phosphate + D-xylulose 5-phosphate</text>
        <dbReference type="Rhea" id="RHEA:10508"/>
        <dbReference type="ChEBI" id="CHEBI:57483"/>
        <dbReference type="ChEBI" id="CHEBI:57737"/>
        <dbReference type="ChEBI" id="CHEBI:58273"/>
        <dbReference type="ChEBI" id="CHEBI:59776"/>
        <dbReference type="EC" id="2.2.1.1"/>
    </reaction>
</comment>
<dbReference type="PROSITE" id="PS00802">
    <property type="entry name" value="TRANSKETOLASE_2"/>
    <property type="match status" value="1"/>
</dbReference>
<keyword evidence="6 14" id="KW-0479">Metal-binding</keyword>
<feature type="binding site" evidence="12">
    <location>
        <position position="558"/>
    </location>
    <ligand>
        <name>substrate</name>
    </ligand>
</feature>
<dbReference type="InterPro" id="IPR005474">
    <property type="entry name" value="Transketolase_N"/>
</dbReference>
<dbReference type="FunFam" id="3.40.50.970:FF:000003">
    <property type="entry name" value="Transketolase"/>
    <property type="match status" value="1"/>
</dbReference>
<evidence type="ECO:0000256" key="11">
    <source>
        <dbReference type="PIRSR" id="PIRSR605478-1"/>
    </source>
</evidence>
<dbReference type="InterPro" id="IPR009014">
    <property type="entry name" value="Transketo_C/PFOR_II"/>
</dbReference>
<feature type="binding site" evidence="14">
    <location>
        <position position="210"/>
    </location>
    <ligand>
        <name>Mg(2+)</name>
        <dbReference type="ChEBI" id="CHEBI:18420"/>
    </ligand>
</feature>
<comment type="caution">
    <text evidence="17">The sequence shown here is derived from an EMBL/GenBank/DDBJ whole genome shotgun (WGS) entry which is preliminary data.</text>
</comment>
<evidence type="ECO:0000256" key="6">
    <source>
        <dbReference type="ARBA" id="ARBA00022723"/>
    </source>
</evidence>
<dbReference type="Pfam" id="PF00456">
    <property type="entry name" value="Transketolase_N"/>
    <property type="match status" value="1"/>
</dbReference>
<dbReference type="InterPro" id="IPR055152">
    <property type="entry name" value="Transketolase-like_C_2"/>
</dbReference>
<dbReference type="PANTHER" id="PTHR43522">
    <property type="entry name" value="TRANSKETOLASE"/>
    <property type="match status" value="1"/>
</dbReference>
<evidence type="ECO:0000256" key="12">
    <source>
        <dbReference type="PIRSR" id="PIRSR605478-2"/>
    </source>
</evidence>
<dbReference type="EMBL" id="JAGYPE010000003">
    <property type="protein sequence ID" value="MBS4183267.1"/>
    <property type="molecule type" value="Genomic_DNA"/>
</dbReference>
<feature type="binding site" evidence="12">
    <location>
        <position position="292"/>
    </location>
    <ligand>
        <name>substrate</name>
    </ligand>
</feature>
<dbReference type="GO" id="GO:0005829">
    <property type="term" value="C:cytosol"/>
    <property type="evidence" value="ECO:0007669"/>
    <property type="project" value="TreeGrafter"/>
</dbReference>
<feature type="binding site" evidence="13">
    <location>
        <position position="292"/>
    </location>
    <ligand>
        <name>thiamine diphosphate</name>
        <dbReference type="ChEBI" id="CHEBI:58937"/>
    </ligand>
</feature>
<dbReference type="GO" id="GO:0006098">
    <property type="term" value="P:pentose-phosphate shunt"/>
    <property type="evidence" value="ECO:0007669"/>
    <property type="project" value="TreeGrafter"/>
</dbReference>
<organism evidence="17">
    <name type="scientific">Neobacillus citreus</name>
    <dbReference type="NCBI Taxonomy" id="2833578"/>
    <lineage>
        <taxon>Bacteria</taxon>
        <taxon>Bacillati</taxon>
        <taxon>Bacillota</taxon>
        <taxon>Bacilli</taxon>
        <taxon>Bacillales</taxon>
        <taxon>Bacillaceae</taxon>
        <taxon>Neobacillus</taxon>
    </lineage>
</organism>
<dbReference type="Pfam" id="PF02779">
    <property type="entry name" value="Transket_pyr"/>
    <property type="match status" value="1"/>
</dbReference>
<evidence type="ECO:0000256" key="15">
    <source>
        <dbReference type="PIRSR" id="PIRSR605478-5"/>
    </source>
</evidence>
<dbReference type="InterPro" id="IPR029061">
    <property type="entry name" value="THDP-binding"/>
</dbReference>
<dbReference type="SMART" id="SM00861">
    <property type="entry name" value="Transket_pyr"/>
    <property type="match status" value="1"/>
</dbReference>
<keyword evidence="7 14" id="KW-0460">Magnesium</keyword>
<feature type="binding site" evidence="12">
    <location>
        <position position="48"/>
    </location>
    <ligand>
        <name>substrate</name>
    </ligand>
</feature>
<evidence type="ECO:0000256" key="5">
    <source>
        <dbReference type="ARBA" id="ARBA00022679"/>
    </source>
</evidence>
<dbReference type="InterPro" id="IPR005475">
    <property type="entry name" value="Transketolase-like_Pyr-bd"/>
</dbReference>
<dbReference type="CDD" id="cd02012">
    <property type="entry name" value="TPP_TK"/>
    <property type="match status" value="1"/>
</dbReference>
<evidence type="ECO:0000256" key="7">
    <source>
        <dbReference type="ARBA" id="ARBA00022842"/>
    </source>
</evidence>
<dbReference type="InterPro" id="IPR005478">
    <property type="entry name" value="Transketolase_bac-like"/>
</dbReference>
<feature type="active site" description="Proton donor" evidence="11">
    <location>
        <position position="449"/>
    </location>
</feature>
<comment type="cofactor">
    <cofactor evidence="13">
        <name>thiamine diphosphate</name>
        <dbReference type="ChEBI" id="CHEBI:58937"/>
    </cofactor>
    <text evidence="13">Binds 1 thiamine pyrophosphate per subunit. During the reaction, the substrate forms a covalent intermediate with the cofactor.</text>
</comment>
<dbReference type="Gene3D" id="3.40.50.970">
    <property type="match status" value="2"/>
</dbReference>
<feature type="site" description="Important for catalytic activity" evidence="15">
    <location>
        <position position="292"/>
    </location>
</feature>
<comment type="similarity">
    <text evidence="1">Belongs to the transketolase family.</text>
</comment>
<feature type="binding site" evidence="12">
    <location>
        <position position="511"/>
    </location>
    <ligand>
        <name>substrate</name>
    </ligand>
</feature>
<dbReference type="PANTHER" id="PTHR43522:SF2">
    <property type="entry name" value="TRANSKETOLASE 1-RELATED"/>
    <property type="match status" value="1"/>
</dbReference>
<gene>
    <name evidence="17" type="ORF">KHB02_17885</name>
</gene>
<feature type="binding site" evidence="14">
    <location>
        <position position="212"/>
    </location>
    <ligand>
        <name>Mg(2+)</name>
        <dbReference type="ChEBI" id="CHEBI:18420"/>
    </ligand>
</feature>